<sequence>MSLSMVGLLVLTRPCVLAGSSSASRYTPEWRSLDTRPLPTWFDDAKIGVFVHWGVYSVPSFGSEWFWWNWHVGEPSHVEFMKRNYRPGFKYQDFATQFRAEFFDPHRWAKIFSK</sequence>
<dbReference type="Proteomes" id="UP000821845">
    <property type="component" value="Chromosome 4"/>
</dbReference>
<proteinExistence type="predicted"/>
<reference evidence="1" key="1">
    <citation type="submission" date="2020-05" db="EMBL/GenBank/DDBJ databases">
        <title>Large-scale comparative analyses of tick genomes elucidate their genetic diversity and vector capacities.</title>
        <authorList>
            <person name="Jia N."/>
            <person name="Wang J."/>
            <person name="Shi W."/>
            <person name="Du L."/>
            <person name="Sun Y."/>
            <person name="Zhan W."/>
            <person name="Jiang J."/>
            <person name="Wang Q."/>
            <person name="Zhang B."/>
            <person name="Ji P."/>
            <person name="Sakyi L.B."/>
            <person name="Cui X."/>
            <person name="Yuan T."/>
            <person name="Jiang B."/>
            <person name="Yang W."/>
            <person name="Lam T.T.-Y."/>
            <person name="Chang Q."/>
            <person name="Ding S."/>
            <person name="Wang X."/>
            <person name="Zhu J."/>
            <person name="Ruan X."/>
            <person name="Zhao L."/>
            <person name="Wei J."/>
            <person name="Que T."/>
            <person name="Du C."/>
            <person name="Cheng J."/>
            <person name="Dai P."/>
            <person name="Han X."/>
            <person name="Huang E."/>
            <person name="Gao Y."/>
            <person name="Liu J."/>
            <person name="Shao H."/>
            <person name="Ye R."/>
            <person name="Li L."/>
            <person name="Wei W."/>
            <person name="Wang X."/>
            <person name="Wang C."/>
            <person name="Yang T."/>
            <person name="Huo Q."/>
            <person name="Li W."/>
            <person name="Guo W."/>
            <person name="Chen H."/>
            <person name="Zhou L."/>
            <person name="Ni X."/>
            <person name="Tian J."/>
            <person name="Zhou Y."/>
            <person name="Sheng Y."/>
            <person name="Liu T."/>
            <person name="Pan Y."/>
            <person name="Xia L."/>
            <person name="Li J."/>
            <person name="Zhao F."/>
            <person name="Cao W."/>
        </authorList>
    </citation>
    <scope>NUCLEOTIDE SEQUENCE</scope>
    <source>
        <strain evidence="1">Hyas-2018</strain>
    </source>
</reference>
<comment type="caution">
    <text evidence="1">The sequence shown here is derived from an EMBL/GenBank/DDBJ whole genome shotgun (WGS) entry which is preliminary data.</text>
</comment>
<organism evidence="1 2">
    <name type="scientific">Hyalomma asiaticum</name>
    <name type="common">Tick</name>
    <dbReference type="NCBI Taxonomy" id="266040"/>
    <lineage>
        <taxon>Eukaryota</taxon>
        <taxon>Metazoa</taxon>
        <taxon>Ecdysozoa</taxon>
        <taxon>Arthropoda</taxon>
        <taxon>Chelicerata</taxon>
        <taxon>Arachnida</taxon>
        <taxon>Acari</taxon>
        <taxon>Parasitiformes</taxon>
        <taxon>Ixodida</taxon>
        <taxon>Ixodoidea</taxon>
        <taxon>Ixodidae</taxon>
        <taxon>Hyalomminae</taxon>
        <taxon>Hyalomma</taxon>
    </lineage>
</organism>
<accession>A0ACB7SEW2</accession>
<name>A0ACB7SEW2_HYAAI</name>
<keyword evidence="2" id="KW-1185">Reference proteome</keyword>
<evidence type="ECO:0000313" key="1">
    <source>
        <dbReference type="EMBL" id="KAH6932268.1"/>
    </source>
</evidence>
<evidence type="ECO:0000313" key="2">
    <source>
        <dbReference type="Proteomes" id="UP000821845"/>
    </source>
</evidence>
<gene>
    <name evidence="1" type="ORF">HPB50_004141</name>
</gene>
<dbReference type="EMBL" id="CM023484">
    <property type="protein sequence ID" value="KAH6932268.1"/>
    <property type="molecule type" value="Genomic_DNA"/>
</dbReference>
<protein>
    <submittedName>
        <fullName evidence="1">Uncharacterized protein</fullName>
    </submittedName>
</protein>